<proteinExistence type="predicted"/>
<evidence type="ECO:0000313" key="3">
    <source>
        <dbReference type="Proteomes" id="UP001157186"/>
    </source>
</evidence>
<dbReference type="EMBL" id="BSST01000001">
    <property type="protein sequence ID" value="GLX76683.1"/>
    <property type="molecule type" value="Genomic_DNA"/>
</dbReference>
<sequence>MKQPFVLLFALVGFFGPVAIVMYFDGGLAVLMATLMITTPLTMGTAMYFESKNVKNGSVDLSKQSKANKVLTYSLATLLLLIFILPVIFKILGS</sequence>
<evidence type="ECO:0000256" key="1">
    <source>
        <dbReference type="SAM" id="Phobius"/>
    </source>
</evidence>
<accession>A0ABQ6GKZ4</accession>
<dbReference type="Proteomes" id="UP001157186">
    <property type="component" value="Unassembled WGS sequence"/>
</dbReference>
<feature type="transmembrane region" description="Helical" evidence="1">
    <location>
        <begin position="30"/>
        <end position="49"/>
    </location>
</feature>
<feature type="transmembrane region" description="Helical" evidence="1">
    <location>
        <begin position="70"/>
        <end position="92"/>
    </location>
</feature>
<reference evidence="2 3" key="1">
    <citation type="submission" date="2023-03" db="EMBL/GenBank/DDBJ databases">
        <title>Draft genome sequence of Thalassotalea insulae KCTC 62186T.</title>
        <authorList>
            <person name="Sawabe T."/>
        </authorList>
    </citation>
    <scope>NUCLEOTIDE SEQUENCE [LARGE SCALE GENOMIC DNA]</scope>
    <source>
        <strain evidence="2 3">KCTC 62186</strain>
    </source>
</reference>
<keyword evidence="3" id="KW-1185">Reference proteome</keyword>
<gene>
    <name evidence="2" type="ORF">tinsulaeT_00230</name>
</gene>
<organism evidence="2 3">
    <name type="scientific">Thalassotalea insulae</name>
    <dbReference type="NCBI Taxonomy" id="2056778"/>
    <lineage>
        <taxon>Bacteria</taxon>
        <taxon>Pseudomonadati</taxon>
        <taxon>Pseudomonadota</taxon>
        <taxon>Gammaproteobacteria</taxon>
        <taxon>Alteromonadales</taxon>
        <taxon>Colwelliaceae</taxon>
        <taxon>Thalassotalea</taxon>
    </lineage>
</organism>
<name>A0ABQ6GKZ4_9GAMM</name>
<keyword evidence="1" id="KW-0472">Membrane</keyword>
<feature type="transmembrane region" description="Helical" evidence="1">
    <location>
        <begin position="5"/>
        <end position="24"/>
    </location>
</feature>
<dbReference type="RefSeq" id="WP_284242473.1">
    <property type="nucleotide sequence ID" value="NZ_BSST01000001.1"/>
</dbReference>
<keyword evidence="1" id="KW-0812">Transmembrane</keyword>
<comment type="caution">
    <text evidence="2">The sequence shown here is derived from an EMBL/GenBank/DDBJ whole genome shotgun (WGS) entry which is preliminary data.</text>
</comment>
<evidence type="ECO:0000313" key="2">
    <source>
        <dbReference type="EMBL" id="GLX76683.1"/>
    </source>
</evidence>
<protein>
    <submittedName>
        <fullName evidence="2">Uncharacterized protein</fullName>
    </submittedName>
</protein>
<keyword evidence="1" id="KW-1133">Transmembrane helix</keyword>